<comment type="caution">
    <text evidence="1">The sequence shown here is derived from an EMBL/GenBank/DDBJ whole genome shotgun (WGS) entry which is preliminary data.</text>
</comment>
<evidence type="ECO:0000313" key="2">
    <source>
        <dbReference type="Proteomes" id="UP000033858"/>
    </source>
</evidence>
<dbReference type="Gene3D" id="3.30.420.140">
    <property type="entry name" value="YqgF/RNase H-like domain"/>
    <property type="match status" value="1"/>
</dbReference>
<protein>
    <recommendedName>
        <fullName evidence="3">Pre-16S rRNA nuclease</fullName>
    </recommendedName>
</protein>
<dbReference type="Pfam" id="PF03652">
    <property type="entry name" value="RuvX"/>
    <property type="match status" value="1"/>
</dbReference>
<dbReference type="SUPFAM" id="SSF53098">
    <property type="entry name" value="Ribonuclease H-like"/>
    <property type="match status" value="1"/>
</dbReference>
<organism evidence="1 2">
    <name type="scientific">Candidatus Woesebacteria bacterium GW2011_GWB1_41_10</name>
    <dbReference type="NCBI Taxonomy" id="1618577"/>
    <lineage>
        <taxon>Bacteria</taxon>
        <taxon>Candidatus Woeseibacteriota</taxon>
    </lineage>
</organism>
<evidence type="ECO:0000313" key="1">
    <source>
        <dbReference type="EMBL" id="KKR87094.1"/>
    </source>
</evidence>
<evidence type="ECO:0008006" key="3">
    <source>
        <dbReference type="Google" id="ProtNLM"/>
    </source>
</evidence>
<dbReference type="AlphaFoldDB" id="A0A0G0UDV2"/>
<dbReference type="GO" id="GO:0005829">
    <property type="term" value="C:cytosol"/>
    <property type="evidence" value="ECO:0007669"/>
    <property type="project" value="TreeGrafter"/>
</dbReference>
<dbReference type="Proteomes" id="UP000033858">
    <property type="component" value="Unassembled WGS sequence"/>
</dbReference>
<sequence length="115" mass="12608">MKILGIDYGRSKIGLATTEGSLAEPWKVVKTSELKKVLENESFDKIIVGVSSGAMAEEQKGFAKSLGAETFDETLTTKEAQRLSLEAGLPRKKRRGMEDAFAATLMLQSYLDNHV</sequence>
<dbReference type="PANTHER" id="PTHR33317">
    <property type="entry name" value="POLYNUCLEOTIDYL TRANSFERASE, RIBONUCLEASE H-LIKE SUPERFAMILY PROTEIN"/>
    <property type="match status" value="1"/>
</dbReference>
<gene>
    <name evidence="1" type="ORF">UU32_C0008G0008</name>
</gene>
<dbReference type="PANTHER" id="PTHR33317:SF4">
    <property type="entry name" value="POLYNUCLEOTIDYL TRANSFERASE, RIBONUCLEASE H-LIKE SUPERFAMILY PROTEIN"/>
    <property type="match status" value="1"/>
</dbReference>
<dbReference type="InterPro" id="IPR012337">
    <property type="entry name" value="RNaseH-like_sf"/>
</dbReference>
<reference evidence="1 2" key="1">
    <citation type="journal article" date="2015" name="Nature">
        <title>rRNA introns, odd ribosomes, and small enigmatic genomes across a large radiation of phyla.</title>
        <authorList>
            <person name="Brown C.T."/>
            <person name="Hug L.A."/>
            <person name="Thomas B.C."/>
            <person name="Sharon I."/>
            <person name="Castelle C.J."/>
            <person name="Singh A."/>
            <person name="Wilkins M.J."/>
            <person name="Williams K.H."/>
            <person name="Banfield J.F."/>
        </authorList>
    </citation>
    <scope>NUCLEOTIDE SEQUENCE [LARGE SCALE GENOMIC DNA]</scope>
</reference>
<name>A0A0G0UDV2_9BACT</name>
<dbReference type="InterPro" id="IPR005227">
    <property type="entry name" value="YqgF"/>
</dbReference>
<proteinExistence type="predicted"/>
<dbReference type="EMBL" id="LCAE01000008">
    <property type="protein sequence ID" value="KKR87094.1"/>
    <property type="molecule type" value="Genomic_DNA"/>
</dbReference>
<dbReference type="GO" id="GO:0000967">
    <property type="term" value="P:rRNA 5'-end processing"/>
    <property type="evidence" value="ECO:0007669"/>
    <property type="project" value="TreeGrafter"/>
</dbReference>
<dbReference type="InterPro" id="IPR037027">
    <property type="entry name" value="YqgF/RNaseH-like_dom_sf"/>
</dbReference>
<dbReference type="CDD" id="cd16964">
    <property type="entry name" value="YqgF"/>
    <property type="match status" value="1"/>
</dbReference>
<accession>A0A0G0UDV2</accession>